<name>A0A6G5QLK4_CAMRE</name>
<gene>
    <name evidence="1" type="ORF">CRECT_0795</name>
</gene>
<evidence type="ECO:0000313" key="1">
    <source>
        <dbReference type="EMBL" id="QCD46474.1"/>
    </source>
</evidence>
<accession>A0A6G5QLK4</accession>
<dbReference type="AlphaFoldDB" id="A0A6G5QLK4"/>
<protein>
    <recommendedName>
        <fullName evidence="3">Toxin-antitoxin system, toxin component, HicA family</fullName>
    </recommendedName>
</protein>
<evidence type="ECO:0000313" key="2">
    <source>
        <dbReference type="Proteomes" id="UP000502377"/>
    </source>
</evidence>
<evidence type="ECO:0008006" key="3">
    <source>
        <dbReference type="Google" id="ProtNLM"/>
    </source>
</evidence>
<proteinExistence type="predicted"/>
<reference evidence="1 2" key="1">
    <citation type="submission" date="2016-07" db="EMBL/GenBank/DDBJ databases">
        <title>Comparative genomics of the Campylobacter concisus group.</title>
        <authorList>
            <person name="Miller W.G."/>
            <person name="Yee E."/>
            <person name="Chapman M.H."/>
            <person name="Huynh S."/>
            <person name="Bono J.L."/>
            <person name="On S.L.W."/>
            <person name="StLeger J."/>
            <person name="Foster G."/>
            <person name="Parker C.T."/>
        </authorList>
    </citation>
    <scope>NUCLEOTIDE SEQUENCE [LARGE SCALE GENOMIC DNA]</scope>
    <source>
        <strain evidence="1 2">ATCC 33238</strain>
    </source>
</reference>
<dbReference type="EMBL" id="CP012543">
    <property type="protein sequence ID" value="QCD46474.1"/>
    <property type="molecule type" value="Genomic_DNA"/>
</dbReference>
<organism evidence="1 2">
    <name type="scientific">Campylobacter rectus</name>
    <name type="common">Wolinella recta</name>
    <dbReference type="NCBI Taxonomy" id="203"/>
    <lineage>
        <taxon>Bacteria</taxon>
        <taxon>Pseudomonadati</taxon>
        <taxon>Campylobacterota</taxon>
        <taxon>Epsilonproteobacteria</taxon>
        <taxon>Campylobacterales</taxon>
        <taxon>Campylobacteraceae</taxon>
        <taxon>Campylobacter</taxon>
    </lineage>
</organism>
<dbReference type="KEGG" id="crx:CRECT_0795"/>
<dbReference type="Proteomes" id="UP000502377">
    <property type="component" value="Chromosome"/>
</dbReference>
<sequence length="50" mass="5946">MSKREKLLKKLENNPKDVRFETLKNLLESEGWKASNNGSSHWQFRKEGKK</sequence>